<keyword evidence="2" id="KW-1185">Reference proteome</keyword>
<evidence type="ECO:0000313" key="1">
    <source>
        <dbReference type="EMBL" id="OEL27306.1"/>
    </source>
</evidence>
<gene>
    <name evidence="1" type="ORF">BAE44_0011675</name>
</gene>
<accession>A0A1E5VQD4</accession>
<evidence type="ECO:0000313" key="2">
    <source>
        <dbReference type="Proteomes" id="UP000095767"/>
    </source>
</evidence>
<protein>
    <submittedName>
        <fullName evidence="1">Uncharacterized protein</fullName>
    </submittedName>
</protein>
<reference evidence="1 2" key="1">
    <citation type="submission" date="2016-09" db="EMBL/GenBank/DDBJ databases">
        <title>The draft genome of Dichanthelium oligosanthes: A C3 panicoid grass species.</title>
        <authorList>
            <person name="Studer A.J."/>
            <person name="Schnable J.C."/>
            <person name="Brutnell T.P."/>
        </authorList>
    </citation>
    <scope>NUCLEOTIDE SEQUENCE [LARGE SCALE GENOMIC DNA]</scope>
    <source>
        <strain evidence="2">cv. Kellogg 1175</strain>
        <tissue evidence="1">Leaf</tissue>
    </source>
</reference>
<name>A0A1E5VQD4_9POAL</name>
<organism evidence="1 2">
    <name type="scientific">Dichanthelium oligosanthes</name>
    <dbReference type="NCBI Taxonomy" id="888268"/>
    <lineage>
        <taxon>Eukaryota</taxon>
        <taxon>Viridiplantae</taxon>
        <taxon>Streptophyta</taxon>
        <taxon>Embryophyta</taxon>
        <taxon>Tracheophyta</taxon>
        <taxon>Spermatophyta</taxon>
        <taxon>Magnoliopsida</taxon>
        <taxon>Liliopsida</taxon>
        <taxon>Poales</taxon>
        <taxon>Poaceae</taxon>
        <taxon>PACMAD clade</taxon>
        <taxon>Panicoideae</taxon>
        <taxon>Panicodae</taxon>
        <taxon>Paniceae</taxon>
        <taxon>Dichantheliinae</taxon>
        <taxon>Dichanthelium</taxon>
    </lineage>
</organism>
<dbReference type="AlphaFoldDB" id="A0A1E5VQD4"/>
<comment type="caution">
    <text evidence="1">The sequence shown here is derived from an EMBL/GenBank/DDBJ whole genome shotgun (WGS) entry which is preliminary data.</text>
</comment>
<dbReference type="OrthoDB" id="715194at2759"/>
<dbReference type="EMBL" id="LWDX02032853">
    <property type="protein sequence ID" value="OEL27306.1"/>
    <property type="molecule type" value="Genomic_DNA"/>
</dbReference>
<sequence length="93" mass="10587">MDIFEASTLESKGKNSIDEHERFFLEKPQDPCSHNASLESVTFFATSMYKDYNHLKVLVCKRFRMLVVDALVYHKHCKSRGGTCGTNLAATLQ</sequence>
<proteinExistence type="predicted"/>
<dbReference type="Proteomes" id="UP000095767">
    <property type="component" value="Unassembled WGS sequence"/>
</dbReference>